<protein>
    <submittedName>
        <fullName evidence="2">Uncharacterized protein</fullName>
    </submittedName>
</protein>
<dbReference type="AlphaFoldDB" id="A0A7S0FL58"/>
<proteinExistence type="predicted"/>
<name>A0A7S0FL58_9DINO</name>
<feature type="region of interest" description="Disordered" evidence="1">
    <location>
        <begin position="1"/>
        <end position="28"/>
    </location>
</feature>
<reference evidence="2" key="1">
    <citation type="submission" date="2021-01" db="EMBL/GenBank/DDBJ databases">
        <authorList>
            <person name="Corre E."/>
            <person name="Pelletier E."/>
            <person name="Niang G."/>
            <person name="Scheremetjew M."/>
            <person name="Finn R."/>
            <person name="Kale V."/>
            <person name="Holt S."/>
            <person name="Cochrane G."/>
            <person name="Meng A."/>
            <person name="Brown T."/>
            <person name="Cohen L."/>
        </authorList>
    </citation>
    <scope>NUCLEOTIDE SEQUENCE</scope>
    <source>
        <strain evidence="2">Pbaha01</strain>
    </source>
</reference>
<gene>
    <name evidence="2" type="ORF">PBAH0796_LOCUS18001</name>
</gene>
<accession>A0A7S0FL58</accession>
<sequence>MAEGGDSANAGSSTDPPANDQPQERSCARDCGEGTLECFAFLGRGVVTTGRGCYTVTKTAAYPVKQGIVRSKDACSSYFHPYQLKKPVGNSVPSFTFPQASGS</sequence>
<organism evidence="2">
    <name type="scientific">Pyrodinium bahamense</name>
    <dbReference type="NCBI Taxonomy" id="73915"/>
    <lineage>
        <taxon>Eukaryota</taxon>
        <taxon>Sar</taxon>
        <taxon>Alveolata</taxon>
        <taxon>Dinophyceae</taxon>
        <taxon>Gonyaulacales</taxon>
        <taxon>Pyrocystaceae</taxon>
        <taxon>Pyrodinium</taxon>
    </lineage>
</organism>
<evidence type="ECO:0000256" key="1">
    <source>
        <dbReference type="SAM" id="MobiDB-lite"/>
    </source>
</evidence>
<dbReference type="EMBL" id="HBEG01029468">
    <property type="protein sequence ID" value="CAD8366643.1"/>
    <property type="molecule type" value="Transcribed_RNA"/>
</dbReference>
<evidence type="ECO:0000313" key="2">
    <source>
        <dbReference type="EMBL" id="CAD8366643.1"/>
    </source>
</evidence>